<evidence type="ECO:0000313" key="1">
    <source>
        <dbReference type="EMBL" id="AAZ26796.1"/>
    </source>
</evidence>
<gene>
    <name evidence="1" type="ordered locus">CPS_2318</name>
</gene>
<name>Q482H9_COLP3</name>
<sequence length="37" mass="4304">MSVAMGDDYLWLLNLMLKYPAIDQSTIPQSRFVDKDQ</sequence>
<dbReference type="Proteomes" id="UP000000547">
    <property type="component" value="Chromosome"/>
</dbReference>
<evidence type="ECO:0000313" key="2">
    <source>
        <dbReference type="Proteomes" id="UP000000547"/>
    </source>
</evidence>
<accession>Q482H9</accession>
<dbReference type="HOGENOM" id="CLU_3342566_0_0_6"/>
<organism evidence="1 2">
    <name type="scientific">Colwellia psychrerythraea (strain 34H / ATCC BAA-681)</name>
    <name type="common">Vibrio psychroerythus</name>
    <dbReference type="NCBI Taxonomy" id="167879"/>
    <lineage>
        <taxon>Bacteria</taxon>
        <taxon>Pseudomonadati</taxon>
        <taxon>Pseudomonadota</taxon>
        <taxon>Gammaproteobacteria</taxon>
        <taxon>Alteromonadales</taxon>
        <taxon>Colwelliaceae</taxon>
        <taxon>Colwellia</taxon>
    </lineage>
</organism>
<dbReference type="EMBL" id="CP000083">
    <property type="protein sequence ID" value="AAZ26796.1"/>
    <property type="molecule type" value="Genomic_DNA"/>
</dbReference>
<reference evidence="1" key="1">
    <citation type="journal article" date="2005" name="Proc. Natl. Acad. Sci. U.S.A.">
        <title>The psychrophilic lifestyle as revealed by the genome sequence of Colwellia psychrerythraea 34H through genomic and proteomic analyses.</title>
        <authorList>
            <person name="Methe B.A."/>
            <person name="Nelson K.E."/>
            <person name="Deming J.W."/>
            <person name="Momen B."/>
            <person name="Melamud E."/>
            <person name="Zhang X."/>
            <person name="Moult J."/>
            <person name="Madupu R."/>
            <person name="Nelson W.C."/>
            <person name="Dodson R.J."/>
            <person name="Brinkac L.M."/>
            <person name="Daugherty S.C."/>
            <person name="Durkin A.S."/>
            <person name="DeBoy R.T."/>
            <person name="Kolonay J.F."/>
            <person name="Sullivan S.A."/>
            <person name="Zhou L."/>
            <person name="Davidsen T.M."/>
            <person name="Wu M."/>
            <person name="Huston A.L."/>
            <person name="Lewis M."/>
            <person name="Weaver B."/>
            <person name="Weidman J.F."/>
            <person name="Khouri H."/>
            <person name="Utterback T.R."/>
            <person name="Feldblyum T.V."/>
            <person name="Fraser C.M."/>
        </authorList>
    </citation>
    <scope>NUCLEOTIDE SEQUENCE [LARGE SCALE GENOMIC DNA]</scope>
    <source>
        <strain evidence="1">34H</strain>
    </source>
</reference>
<proteinExistence type="predicted"/>
<dbReference type="STRING" id="167879.CPS_2318"/>
<dbReference type="AlphaFoldDB" id="Q482H9"/>
<dbReference type="KEGG" id="cps:CPS_2318"/>
<protein>
    <submittedName>
        <fullName evidence="1">Uncharacterized protein</fullName>
    </submittedName>
</protein>